<feature type="domain" description="VWFA" evidence="2">
    <location>
        <begin position="152"/>
        <end position="472"/>
    </location>
</feature>
<comment type="caution">
    <text evidence="3">The sequence shown here is derived from an EMBL/GenBank/DDBJ whole genome shotgun (WGS) entry which is preliminary data.</text>
</comment>
<dbReference type="AlphaFoldDB" id="A0A5S3PRC2"/>
<evidence type="ECO:0000256" key="1">
    <source>
        <dbReference type="SAM" id="Phobius"/>
    </source>
</evidence>
<keyword evidence="1" id="KW-1133">Transmembrane helix</keyword>
<keyword evidence="1" id="KW-0812">Transmembrane</keyword>
<dbReference type="InterPro" id="IPR002035">
    <property type="entry name" value="VWF_A"/>
</dbReference>
<dbReference type="Proteomes" id="UP000309550">
    <property type="component" value="Unassembled WGS sequence"/>
</dbReference>
<proteinExistence type="predicted"/>
<dbReference type="InterPro" id="IPR036465">
    <property type="entry name" value="vWFA_dom_sf"/>
</dbReference>
<keyword evidence="4" id="KW-1185">Reference proteome</keyword>
<organism evidence="3 4">
    <name type="scientific">Sulfitobacter sabulilitoris</name>
    <dbReference type="NCBI Taxonomy" id="2562655"/>
    <lineage>
        <taxon>Bacteria</taxon>
        <taxon>Pseudomonadati</taxon>
        <taxon>Pseudomonadota</taxon>
        <taxon>Alphaproteobacteria</taxon>
        <taxon>Rhodobacterales</taxon>
        <taxon>Roseobacteraceae</taxon>
        <taxon>Sulfitobacter</taxon>
    </lineage>
</organism>
<name>A0A5S3PRC2_9RHOB</name>
<dbReference type="InterPro" id="IPR028087">
    <property type="entry name" value="Tad_N"/>
</dbReference>
<evidence type="ECO:0000259" key="2">
    <source>
        <dbReference type="PROSITE" id="PS50234"/>
    </source>
</evidence>
<feature type="transmembrane region" description="Helical" evidence="1">
    <location>
        <begin position="32"/>
        <end position="55"/>
    </location>
</feature>
<keyword evidence="1" id="KW-0472">Membrane</keyword>
<dbReference type="Pfam" id="PF13400">
    <property type="entry name" value="Tad"/>
    <property type="match status" value="1"/>
</dbReference>
<protein>
    <recommendedName>
        <fullName evidence="2">VWFA domain-containing protein</fullName>
    </recommendedName>
</protein>
<dbReference type="PROSITE" id="PS50234">
    <property type="entry name" value="VWFA"/>
    <property type="match status" value="1"/>
</dbReference>
<dbReference type="OrthoDB" id="7522752at2"/>
<dbReference type="RefSeq" id="WP_138661275.1">
    <property type="nucleotide sequence ID" value="NZ_VANS01000001.1"/>
</dbReference>
<evidence type="ECO:0000313" key="3">
    <source>
        <dbReference type="EMBL" id="TMM55105.1"/>
    </source>
</evidence>
<dbReference type="EMBL" id="VANS01000001">
    <property type="protein sequence ID" value="TMM55105.1"/>
    <property type="molecule type" value="Genomic_DNA"/>
</dbReference>
<dbReference type="SUPFAM" id="SSF53300">
    <property type="entry name" value="vWA-like"/>
    <property type="match status" value="1"/>
</dbReference>
<accession>A0A5S3PRC2</accession>
<evidence type="ECO:0000313" key="4">
    <source>
        <dbReference type="Proteomes" id="UP000309550"/>
    </source>
</evidence>
<sequence length="479" mass="53995">MTHFLDRLRAGIRPDATLRTAARQFSRDEDGVATIFAIFMLMMMLLVGGLGVDLMRNEMERVRLQNTVDRAVLAAADLDQTLDPKAVVEDYFAKVGMSNYLTSVQVSEGLNFRKVTATAKTMTPTQFMSMVGVDELPVPAISAAEERVPKVEISLVLDISGSMKDNSKLLNMQNASKAFLDEVLTPSTKNNISVSLVPYSEQVNVGPDIFDALWVDTRHQFSHCIDFPDGHFVQTQMTPGFPWDQTQHFQWNYYSIESGNQLNTMYDTVCPRNAFERVIPISQNKTQLKAQIDQLQPRSGTAIYAGMKWATALLDPSFREVTNELVGKAKMEGVFGNRPVNYSDDQTLKTIVLMTDGQNSDSSRISNWAYNTESEYAHWAKYNFSYYLYHYVNSKDRHKYHYQAYTAEKGDTLLDKICDAAKTEGIVIWSVGFETTDHGANTLRSCATSPSHFFRVSGTELTTTFKAIARQINQLRLTQ</sequence>
<reference evidence="3 4" key="1">
    <citation type="submission" date="2019-05" db="EMBL/GenBank/DDBJ databases">
        <title>Sulfitobacter sabulilitoris sp. nov., isolated from a marine sand.</title>
        <authorList>
            <person name="Yoon J.-H."/>
        </authorList>
    </citation>
    <scope>NUCLEOTIDE SEQUENCE [LARGE SCALE GENOMIC DNA]</scope>
    <source>
        <strain evidence="3 4">HSMS-29</strain>
    </source>
</reference>
<gene>
    <name evidence="3" type="ORF">FDT80_05930</name>
</gene>
<dbReference type="Gene3D" id="3.40.50.410">
    <property type="entry name" value="von Willebrand factor, type A domain"/>
    <property type="match status" value="1"/>
</dbReference>